<dbReference type="Proteomes" id="UP000245845">
    <property type="component" value="Unassembled WGS sequence"/>
</dbReference>
<gene>
    <name evidence="11" type="ORF">A8806_101532</name>
</gene>
<dbReference type="InterPro" id="IPR009040">
    <property type="entry name" value="Ferritin-like_diiron"/>
</dbReference>
<dbReference type="GO" id="GO:0008198">
    <property type="term" value="F:ferrous iron binding"/>
    <property type="evidence" value="ECO:0007669"/>
    <property type="project" value="TreeGrafter"/>
</dbReference>
<dbReference type="InterPro" id="IPR041719">
    <property type="entry name" value="Ferritin_prok"/>
</dbReference>
<dbReference type="PANTHER" id="PTHR11431">
    <property type="entry name" value="FERRITIN"/>
    <property type="match status" value="1"/>
</dbReference>
<dbReference type="InterPro" id="IPR012347">
    <property type="entry name" value="Ferritin-like"/>
</dbReference>
<dbReference type="PROSITE" id="PS50905">
    <property type="entry name" value="FERRITIN_LIKE"/>
    <property type="match status" value="1"/>
</dbReference>
<dbReference type="CDD" id="cd01055">
    <property type="entry name" value="Nonheme_Ferritin"/>
    <property type="match status" value="1"/>
</dbReference>
<keyword evidence="6 8" id="KW-0408">Iron</keyword>
<keyword evidence="9" id="KW-0963">Cytoplasm</keyword>
<evidence type="ECO:0000256" key="4">
    <source>
        <dbReference type="ARBA" id="ARBA00022723"/>
    </source>
</evidence>
<dbReference type="GO" id="GO:0006879">
    <property type="term" value="P:intracellular iron ion homeostasis"/>
    <property type="evidence" value="ECO:0007669"/>
    <property type="project" value="UniProtKB-KW"/>
</dbReference>
<evidence type="ECO:0000256" key="8">
    <source>
        <dbReference type="PIRSR" id="PIRSR601519-1"/>
    </source>
</evidence>
<comment type="similarity">
    <text evidence="2 9">Belongs to the ferritin family. Prokaryotic subfamily.</text>
</comment>
<dbReference type="Pfam" id="PF00210">
    <property type="entry name" value="Ferritin"/>
    <property type="match status" value="1"/>
</dbReference>
<dbReference type="AlphaFoldDB" id="A0A2Y9BBD2"/>
<comment type="function">
    <text evidence="1 9">Iron-storage protein.</text>
</comment>
<organism evidence="11 12">
    <name type="scientific">Faecalicatena orotica</name>
    <dbReference type="NCBI Taxonomy" id="1544"/>
    <lineage>
        <taxon>Bacteria</taxon>
        <taxon>Bacillati</taxon>
        <taxon>Bacillota</taxon>
        <taxon>Clostridia</taxon>
        <taxon>Lachnospirales</taxon>
        <taxon>Lachnospiraceae</taxon>
        <taxon>Faecalicatena</taxon>
    </lineage>
</organism>
<evidence type="ECO:0000313" key="12">
    <source>
        <dbReference type="Proteomes" id="UP000245845"/>
    </source>
</evidence>
<evidence type="ECO:0000313" key="11">
    <source>
        <dbReference type="EMBL" id="PWJ32244.1"/>
    </source>
</evidence>
<dbReference type="OrthoDB" id="9801481at2"/>
<feature type="binding site" evidence="8">
    <location>
        <position position="126"/>
    </location>
    <ligand>
        <name>Fe cation</name>
        <dbReference type="ChEBI" id="CHEBI:24875"/>
        <label>1</label>
    </ligand>
</feature>
<evidence type="ECO:0000256" key="5">
    <source>
        <dbReference type="ARBA" id="ARBA00023002"/>
    </source>
</evidence>
<keyword evidence="12" id="KW-1185">Reference proteome</keyword>
<dbReference type="InterPro" id="IPR009078">
    <property type="entry name" value="Ferritin-like_SF"/>
</dbReference>
<comment type="catalytic activity">
    <reaction evidence="7 9">
        <text>4 Fe(2+) + O2 + 6 H2O = 4 iron(III) oxide-hydroxide + 12 H(+)</text>
        <dbReference type="Rhea" id="RHEA:11972"/>
        <dbReference type="ChEBI" id="CHEBI:15377"/>
        <dbReference type="ChEBI" id="CHEBI:15378"/>
        <dbReference type="ChEBI" id="CHEBI:15379"/>
        <dbReference type="ChEBI" id="CHEBI:29033"/>
        <dbReference type="ChEBI" id="CHEBI:78619"/>
        <dbReference type="EC" id="1.16.3.2"/>
    </reaction>
</comment>
<evidence type="ECO:0000256" key="6">
    <source>
        <dbReference type="ARBA" id="ARBA00023004"/>
    </source>
</evidence>
<feature type="domain" description="Ferritin-like diiron" evidence="10">
    <location>
        <begin position="1"/>
        <end position="144"/>
    </location>
</feature>
<dbReference type="GO" id="GO:0006826">
    <property type="term" value="P:iron ion transport"/>
    <property type="evidence" value="ECO:0007669"/>
    <property type="project" value="InterPro"/>
</dbReference>
<dbReference type="SUPFAM" id="SSF47240">
    <property type="entry name" value="Ferritin-like"/>
    <property type="match status" value="1"/>
</dbReference>
<comment type="caution">
    <text evidence="11">The sequence shown here is derived from an EMBL/GenBank/DDBJ whole genome shotgun (WGS) entry which is preliminary data.</text>
</comment>
<dbReference type="GO" id="GO:0004322">
    <property type="term" value="F:ferroxidase activity"/>
    <property type="evidence" value="ECO:0007669"/>
    <property type="project" value="TreeGrafter"/>
</dbReference>
<feature type="binding site" evidence="8">
    <location>
        <position position="93"/>
    </location>
    <ligand>
        <name>Fe cation</name>
        <dbReference type="ChEBI" id="CHEBI:24875"/>
        <label>1</label>
    </ligand>
</feature>
<feature type="binding site" evidence="8">
    <location>
        <position position="49"/>
    </location>
    <ligand>
        <name>Fe cation</name>
        <dbReference type="ChEBI" id="CHEBI:24875"/>
        <label>1</label>
    </ligand>
</feature>
<dbReference type="PANTHER" id="PTHR11431:SF127">
    <property type="entry name" value="BACTERIAL NON-HEME FERRITIN"/>
    <property type="match status" value="1"/>
</dbReference>
<dbReference type="InterPro" id="IPR008331">
    <property type="entry name" value="Ferritin_DPS_dom"/>
</dbReference>
<keyword evidence="5" id="KW-0560">Oxidoreductase</keyword>
<evidence type="ECO:0000256" key="9">
    <source>
        <dbReference type="RuleBase" id="RU361145"/>
    </source>
</evidence>
<dbReference type="Gene3D" id="1.20.1260.10">
    <property type="match status" value="1"/>
</dbReference>
<evidence type="ECO:0000256" key="2">
    <source>
        <dbReference type="ARBA" id="ARBA00006950"/>
    </source>
</evidence>
<keyword evidence="4 8" id="KW-0479">Metal-binding</keyword>
<dbReference type="EMBL" id="QGDL01000001">
    <property type="protein sequence ID" value="PWJ32244.1"/>
    <property type="molecule type" value="Genomic_DNA"/>
</dbReference>
<protein>
    <recommendedName>
        <fullName evidence="9">Ferritin</fullName>
        <ecNumber evidence="9">1.16.3.2</ecNumber>
    </recommendedName>
</protein>
<dbReference type="RefSeq" id="WP_109729599.1">
    <property type="nucleotide sequence ID" value="NZ_BAAACK010000007.1"/>
</dbReference>
<accession>A0A2Y9BBD2</accession>
<reference evidence="11 12" key="1">
    <citation type="submission" date="2018-05" db="EMBL/GenBank/DDBJ databases">
        <title>The Hungate 1000. A catalogue of reference genomes from the rumen microbiome.</title>
        <authorList>
            <person name="Kelly W."/>
        </authorList>
    </citation>
    <scope>NUCLEOTIDE SEQUENCE [LARGE SCALE GENOMIC DNA]</scope>
    <source>
        <strain evidence="11 12">NLAE-zl-C242</strain>
    </source>
</reference>
<keyword evidence="3 9" id="KW-0409">Iron storage</keyword>
<dbReference type="InterPro" id="IPR001519">
    <property type="entry name" value="Ferritin"/>
</dbReference>
<feature type="binding site" evidence="8">
    <location>
        <position position="16"/>
    </location>
    <ligand>
        <name>Fe cation</name>
        <dbReference type="ChEBI" id="CHEBI:24875"/>
        <label>1</label>
    </ligand>
</feature>
<evidence type="ECO:0000256" key="7">
    <source>
        <dbReference type="ARBA" id="ARBA00048035"/>
    </source>
</evidence>
<feature type="binding site" evidence="8">
    <location>
        <position position="52"/>
    </location>
    <ligand>
        <name>Fe cation</name>
        <dbReference type="ChEBI" id="CHEBI:24875"/>
        <label>1</label>
    </ligand>
</feature>
<proteinExistence type="inferred from homology"/>
<evidence type="ECO:0000256" key="1">
    <source>
        <dbReference type="ARBA" id="ARBA00002485"/>
    </source>
</evidence>
<comment type="subcellular location">
    <subcellularLocation>
        <location evidence="9">Cytoplasm</location>
    </subcellularLocation>
</comment>
<name>A0A2Y9BBD2_9FIRM</name>
<sequence>MDKQILQLINSQINFEFFSSYLYLAFSNYYSEADLDGFENWFRIQAREELDHAILLIQYLHNNDEKVVLELVPKPDCKLSSPAQPLKMAYDHERQVTERFNRIYEAAFKKKDFRTTQVLEWFIKEQGEEEKSVSELIAKMKLFGNDTKCLYELNQEFAARVYTAPSLVL</sequence>
<evidence type="ECO:0000259" key="10">
    <source>
        <dbReference type="PROSITE" id="PS50905"/>
    </source>
</evidence>
<dbReference type="GO" id="GO:0005829">
    <property type="term" value="C:cytosol"/>
    <property type="evidence" value="ECO:0007669"/>
    <property type="project" value="TreeGrafter"/>
</dbReference>
<evidence type="ECO:0000256" key="3">
    <source>
        <dbReference type="ARBA" id="ARBA00022434"/>
    </source>
</evidence>
<dbReference type="EC" id="1.16.3.2" evidence="9"/>
<dbReference type="GO" id="GO:0008199">
    <property type="term" value="F:ferric iron binding"/>
    <property type="evidence" value="ECO:0007669"/>
    <property type="project" value="InterPro"/>
</dbReference>